<feature type="region of interest" description="Disordered" evidence="4">
    <location>
        <begin position="133"/>
        <end position="152"/>
    </location>
</feature>
<dbReference type="GO" id="GO:0003723">
    <property type="term" value="F:RNA binding"/>
    <property type="evidence" value="ECO:0007669"/>
    <property type="project" value="UniProtKB-UniRule"/>
</dbReference>
<dbReference type="EMBL" id="JADIMJ010000018">
    <property type="protein sequence ID" value="MBO8453273.1"/>
    <property type="molecule type" value="Genomic_DNA"/>
</dbReference>
<evidence type="ECO:0000256" key="1">
    <source>
        <dbReference type="ARBA" id="ARBA00022490"/>
    </source>
</evidence>
<accession>A0A940DLY9</accession>
<dbReference type="NCBIfam" id="NF003843">
    <property type="entry name" value="PRK05422.1"/>
    <property type="match status" value="1"/>
</dbReference>
<dbReference type="Gene3D" id="2.40.280.10">
    <property type="match status" value="1"/>
</dbReference>
<dbReference type="CDD" id="cd09294">
    <property type="entry name" value="SmpB"/>
    <property type="match status" value="1"/>
</dbReference>
<keyword evidence="2 3" id="KW-0694">RNA-binding</keyword>
<evidence type="ECO:0000256" key="3">
    <source>
        <dbReference type="HAMAP-Rule" id="MF_00023"/>
    </source>
</evidence>
<keyword evidence="1 3" id="KW-0963">Cytoplasm</keyword>
<dbReference type="AlphaFoldDB" id="A0A940DLY9"/>
<dbReference type="GO" id="GO:0070930">
    <property type="term" value="P:trans-translation-dependent protein tagging"/>
    <property type="evidence" value="ECO:0007669"/>
    <property type="project" value="TreeGrafter"/>
</dbReference>
<dbReference type="GO" id="GO:0005829">
    <property type="term" value="C:cytosol"/>
    <property type="evidence" value="ECO:0007669"/>
    <property type="project" value="TreeGrafter"/>
</dbReference>
<dbReference type="NCBIfam" id="TIGR00086">
    <property type="entry name" value="smpB"/>
    <property type="match status" value="1"/>
</dbReference>
<comment type="function">
    <text evidence="3">Required for rescue of stalled ribosomes mediated by trans-translation. Binds to transfer-messenger RNA (tmRNA), required for stable association of tmRNA with ribosomes. tmRNA and SmpB together mimic tRNA shape, replacing the anticodon stem-loop with SmpB. tmRNA is encoded by the ssrA gene; the 2 termini fold to resemble tRNA(Ala) and it encodes a 'tag peptide', a short internal open reading frame. During trans-translation Ala-aminoacylated tmRNA acts like a tRNA, entering the A-site of stalled ribosomes, displacing the stalled mRNA. The ribosome then switches to translate the ORF on the tmRNA; the nascent peptide is terminated with the 'tag peptide' encoded by the tmRNA and targeted for degradation. The ribosome is freed to recommence translation, which seems to be the essential function of trans-translation.</text>
</comment>
<dbReference type="InterPro" id="IPR020081">
    <property type="entry name" value="SsrA-bd_prot_CS"/>
</dbReference>
<dbReference type="HAMAP" id="MF_00023">
    <property type="entry name" value="SmpB"/>
    <property type="match status" value="1"/>
</dbReference>
<name>A0A940DLY9_9BACT</name>
<protein>
    <recommendedName>
        <fullName evidence="3">SsrA-binding protein</fullName>
    </recommendedName>
    <alternativeName>
        <fullName evidence="3">Small protein B</fullName>
    </alternativeName>
</protein>
<dbReference type="Proteomes" id="UP000771749">
    <property type="component" value="Unassembled WGS sequence"/>
</dbReference>
<proteinExistence type="inferred from homology"/>
<dbReference type="PANTHER" id="PTHR30308">
    <property type="entry name" value="TMRNA-BINDING COMPONENT OF TRANS-TRANSLATION TAGGING COMPLEX"/>
    <property type="match status" value="1"/>
</dbReference>
<comment type="subcellular location">
    <subcellularLocation>
        <location evidence="3">Cytoplasm</location>
    </subcellularLocation>
    <text evidence="3">The tmRNA-SmpB complex associates with stalled 70S ribosomes.</text>
</comment>
<reference evidence="5" key="1">
    <citation type="submission" date="2020-10" db="EMBL/GenBank/DDBJ databases">
        <authorList>
            <person name="Gilroy R."/>
        </authorList>
    </citation>
    <scope>NUCLEOTIDE SEQUENCE</scope>
    <source>
        <strain evidence="5">F1-3629</strain>
    </source>
</reference>
<reference evidence="5" key="2">
    <citation type="journal article" date="2021" name="PeerJ">
        <title>Extensive microbial diversity within the chicken gut microbiome revealed by metagenomics and culture.</title>
        <authorList>
            <person name="Gilroy R."/>
            <person name="Ravi A."/>
            <person name="Getino M."/>
            <person name="Pursley I."/>
            <person name="Horton D.L."/>
            <person name="Alikhan N.F."/>
            <person name="Baker D."/>
            <person name="Gharbi K."/>
            <person name="Hall N."/>
            <person name="Watson M."/>
            <person name="Adriaenssens E.M."/>
            <person name="Foster-Nyarko E."/>
            <person name="Jarju S."/>
            <person name="Secka A."/>
            <person name="Antonio M."/>
            <person name="Oren A."/>
            <person name="Chaudhuri R.R."/>
            <person name="La Ragione R."/>
            <person name="Hildebrand F."/>
            <person name="Pallen M.J."/>
        </authorList>
    </citation>
    <scope>NUCLEOTIDE SEQUENCE</scope>
    <source>
        <strain evidence="5">F1-3629</strain>
    </source>
</reference>
<comment type="similarity">
    <text evidence="3">Belongs to the SmpB family.</text>
</comment>
<evidence type="ECO:0000313" key="6">
    <source>
        <dbReference type="Proteomes" id="UP000771749"/>
    </source>
</evidence>
<dbReference type="InterPro" id="IPR000037">
    <property type="entry name" value="SsrA-bd_prot"/>
</dbReference>
<evidence type="ECO:0000256" key="2">
    <source>
        <dbReference type="ARBA" id="ARBA00022884"/>
    </source>
</evidence>
<evidence type="ECO:0000256" key="4">
    <source>
        <dbReference type="SAM" id="MobiDB-lite"/>
    </source>
</evidence>
<evidence type="ECO:0000313" key="5">
    <source>
        <dbReference type="EMBL" id="MBO8453273.1"/>
    </source>
</evidence>
<dbReference type="PROSITE" id="PS01317">
    <property type="entry name" value="SSRP"/>
    <property type="match status" value="1"/>
</dbReference>
<dbReference type="SUPFAM" id="SSF74982">
    <property type="entry name" value="Small protein B (SmpB)"/>
    <property type="match status" value="1"/>
</dbReference>
<sequence length="152" mass="17656">MPKAKSNVEIKNRRASFDYEFLETYTAGIVLSGTEIKSIRAGKASLVDAFCYFNNGELYVKNMHVAEYLWSSSWGRHDPRRDRKLLLTRKELNKLQRAVKEKGMTIVAVKLYIAQNGYAKLLIALARGKKEYDKRQSIKEKDLRREMDRSGY</sequence>
<gene>
    <name evidence="3 5" type="primary">smpB</name>
    <name evidence="5" type="ORF">IAC07_00950</name>
</gene>
<dbReference type="GO" id="GO:0070929">
    <property type="term" value="P:trans-translation"/>
    <property type="evidence" value="ECO:0007669"/>
    <property type="project" value="UniProtKB-UniRule"/>
</dbReference>
<dbReference type="PANTHER" id="PTHR30308:SF2">
    <property type="entry name" value="SSRA-BINDING PROTEIN"/>
    <property type="match status" value="1"/>
</dbReference>
<organism evidence="5 6">
    <name type="scientific">Candidatus Cryptobacteroides gallistercoris</name>
    <dbReference type="NCBI Taxonomy" id="2840765"/>
    <lineage>
        <taxon>Bacteria</taxon>
        <taxon>Pseudomonadati</taxon>
        <taxon>Bacteroidota</taxon>
        <taxon>Bacteroidia</taxon>
        <taxon>Bacteroidales</taxon>
        <taxon>Candidatus Cryptobacteroides</taxon>
    </lineage>
</organism>
<comment type="caution">
    <text evidence="5">The sequence shown here is derived from an EMBL/GenBank/DDBJ whole genome shotgun (WGS) entry which is preliminary data.</text>
</comment>
<dbReference type="InterPro" id="IPR023620">
    <property type="entry name" value="SmpB"/>
</dbReference>
<dbReference type="Pfam" id="PF01668">
    <property type="entry name" value="SmpB"/>
    <property type="match status" value="1"/>
</dbReference>